<proteinExistence type="inferred from homology"/>
<comment type="similarity">
    <text evidence="1 2">Belongs to the casein kinase 2 subunit beta family.</text>
</comment>
<gene>
    <name evidence="4" type="ORF">LLUT_LOCUS15392</name>
</gene>
<dbReference type="AlphaFoldDB" id="A0AAV1WYV3"/>
<dbReference type="Pfam" id="PF01214">
    <property type="entry name" value="CK_II_beta"/>
    <property type="match status" value="1"/>
</dbReference>
<sequence>MYFYRQRETIRLPIPFETDPVPTPLNHVVHRSSPSTSKTISAANNDSRSAANNDSRSVSNSFDESETDSEESEVSGSNEDDTSWISWFCNLKGNEFFCEVDEDYIRDDFNLCGLSSQVPYYDYALRLILDLVSSHRKLISMLLLHSTFTINLYTRTEGLNFAFRQLEFNIRVSLGAPVRSSLSHGAMVRLSLSLGATV</sequence>
<dbReference type="GO" id="GO:0005737">
    <property type="term" value="C:cytoplasm"/>
    <property type="evidence" value="ECO:0007669"/>
    <property type="project" value="TreeGrafter"/>
</dbReference>
<evidence type="ECO:0000313" key="4">
    <source>
        <dbReference type="EMBL" id="CAL0314332.1"/>
    </source>
</evidence>
<evidence type="ECO:0000256" key="3">
    <source>
        <dbReference type="SAM" id="MobiDB-lite"/>
    </source>
</evidence>
<evidence type="ECO:0000313" key="5">
    <source>
        <dbReference type="Proteomes" id="UP001497480"/>
    </source>
</evidence>
<dbReference type="InterPro" id="IPR000704">
    <property type="entry name" value="Casein_kinase_II_reg-sub"/>
</dbReference>
<dbReference type="SUPFAM" id="SSF57798">
    <property type="entry name" value="Casein kinase II beta subunit"/>
    <property type="match status" value="1"/>
</dbReference>
<comment type="subunit">
    <text evidence="2">Tetramer of two alpha and two beta subunits.</text>
</comment>
<evidence type="ECO:0000256" key="2">
    <source>
        <dbReference type="RuleBase" id="RU361268"/>
    </source>
</evidence>
<reference evidence="4 5" key="1">
    <citation type="submission" date="2024-03" db="EMBL/GenBank/DDBJ databases">
        <authorList>
            <person name="Martinez-Hernandez J."/>
        </authorList>
    </citation>
    <scope>NUCLEOTIDE SEQUENCE [LARGE SCALE GENOMIC DNA]</scope>
</reference>
<name>A0AAV1WYV3_LUPLU</name>
<protein>
    <recommendedName>
        <fullName evidence="2">Casein kinase II subunit beta</fullName>
        <shortName evidence="2">CK II beta</shortName>
    </recommendedName>
</protein>
<comment type="function">
    <text evidence="2">Plays a complex role in regulating the basal catalytic activity of the alpha subunit.</text>
</comment>
<dbReference type="EMBL" id="CAXHTB010000010">
    <property type="protein sequence ID" value="CAL0314332.1"/>
    <property type="molecule type" value="Genomic_DNA"/>
</dbReference>
<dbReference type="Proteomes" id="UP001497480">
    <property type="component" value="Unassembled WGS sequence"/>
</dbReference>
<evidence type="ECO:0000256" key="1">
    <source>
        <dbReference type="ARBA" id="ARBA00006941"/>
    </source>
</evidence>
<feature type="region of interest" description="Disordered" evidence="3">
    <location>
        <begin position="29"/>
        <end position="80"/>
    </location>
</feature>
<comment type="caution">
    <text evidence="4">The sequence shown here is derived from an EMBL/GenBank/DDBJ whole genome shotgun (WGS) entry which is preliminary data.</text>
</comment>
<dbReference type="SMART" id="SM01085">
    <property type="entry name" value="CK_II_beta"/>
    <property type="match status" value="1"/>
</dbReference>
<feature type="compositionally biased region" description="Low complexity" evidence="3">
    <location>
        <begin position="41"/>
        <end position="62"/>
    </location>
</feature>
<accession>A0AAV1WYV3</accession>
<feature type="compositionally biased region" description="Acidic residues" evidence="3">
    <location>
        <begin position="63"/>
        <end position="80"/>
    </location>
</feature>
<dbReference type="PRINTS" id="PR00472">
    <property type="entry name" value="CASNKINASEII"/>
</dbReference>
<keyword evidence="5" id="KW-1185">Reference proteome</keyword>
<dbReference type="GO" id="GO:0005956">
    <property type="term" value="C:protein kinase CK2 complex"/>
    <property type="evidence" value="ECO:0007669"/>
    <property type="project" value="UniProtKB-UniRule"/>
</dbReference>
<dbReference type="InterPro" id="IPR035991">
    <property type="entry name" value="Casein_kinase_II_beta-like"/>
</dbReference>
<dbReference type="Gene3D" id="1.10.1820.10">
    <property type="entry name" value="protein kinase ck2 holoenzyme, chain C, domain 1"/>
    <property type="match status" value="1"/>
</dbReference>
<dbReference type="PANTHER" id="PTHR11740:SF21">
    <property type="entry name" value="CASEIN KINASE II SUBUNIT BETA"/>
    <property type="match status" value="1"/>
</dbReference>
<organism evidence="4 5">
    <name type="scientific">Lupinus luteus</name>
    <name type="common">European yellow lupine</name>
    <dbReference type="NCBI Taxonomy" id="3873"/>
    <lineage>
        <taxon>Eukaryota</taxon>
        <taxon>Viridiplantae</taxon>
        <taxon>Streptophyta</taxon>
        <taxon>Embryophyta</taxon>
        <taxon>Tracheophyta</taxon>
        <taxon>Spermatophyta</taxon>
        <taxon>Magnoliopsida</taxon>
        <taxon>eudicotyledons</taxon>
        <taxon>Gunneridae</taxon>
        <taxon>Pentapetalae</taxon>
        <taxon>rosids</taxon>
        <taxon>fabids</taxon>
        <taxon>Fabales</taxon>
        <taxon>Fabaceae</taxon>
        <taxon>Papilionoideae</taxon>
        <taxon>50 kb inversion clade</taxon>
        <taxon>genistoids sensu lato</taxon>
        <taxon>core genistoids</taxon>
        <taxon>Genisteae</taxon>
        <taxon>Lupinus</taxon>
    </lineage>
</organism>
<dbReference type="InterPro" id="IPR016149">
    <property type="entry name" value="Casein_kin_II_reg-sub_N"/>
</dbReference>
<dbReference type="GO" id="GO:0019887">
    <property type="term" value="F:protein kinase regulator activity"/>
    <property type="evidence" value="ECO:0007669"/>
    <property type="project" value="InterPro"/>
</dbReference>
<dbReference type="PANTHER" id="PTHR11740">
    <property type="entry name" value="CASEIN KINASE II SUBUNIT BETA"/>
    <property type="match status" value="1"/>
</dbReference>